<dbReference type="AlphaFoldDB" id="A0A2V3PWL0"/>
<keyword evidence="2" id="KW-0732">Signal</keyword>
<feature type="signal peptide" evidence="2">
    <location>
        <begin position="1"/>
        <end position="21"/>
    </location>
</feature>
<protein>
    <submittedName>
        <fullName evidence="3">Uncharacterized protein</fullName>
    </submittedName>
</protein>
<organism evidence="3 4">
    <name type="scientific">Dysgonomonas alginatilytica</name>
    <dbReference type="NCBI Taxonomy" id="1605892"/>
    <lineage>
        <taxon>Bacteria</taxon>
        <taxon>Pseudomonadati</taxon>
        <taxon>Bacteroidota</taxon>
        <taxon>Bacteroidia</taxon>
        <taxon>Bacteroidales</taxon>
        <taxon>Dysgonomonadaceae</taxon>
        <taxon>Dysgonomonas</taxon>
    </lineage>
</organism>
<gene>
    <name evidence="3" type="ORF">CLV62_101510</name>
</gene>
<feature type="chain" id="PRO_5015874755" evidence="2">
    <location>
        <begin position="22"/>
        <end position="215"/>
    </location>
</feature>
<comment type="caution">
    <text evidence="3">The sequence shown here is derived from an EMBL/GenBank/DDBJ whole genome shotgun (WGS) entry which is preliminary data.</text>
</comment>
<evidence type="ECO:0000256" key="1">
    <source>
        <dbReference type="SAM" id="Coils"/>
    </source>
</evidence>
<keyword evidence="1" id="KW-0175">Coiled coil</keyword>
<proteinExistence type="predicted"/>
<dbReference type="SUPFAM" id="SSF48452">
    <property type="entry name" value="TPR-like"/>
    <property type="match status" value="1"/>
</dbReference>
<dbReference type="RefSeq" id="WP_110309190.1">
    <property type="nucleotide sequence ID" value="NZ_QICL01000001.1"/>
</dbReference>
<dbReference type="EMBL" id="QICL01000001">
    <property type="protein sequence ID" value="PXV69241.1"/>
    <property type="molecule type" value="Genomic_DNA"/>
</dbReference>
<name>A0A2V3PWL0_9BACT</name>
<evidence type="ECO:0000313" key="4">
    <source>
        <dbReference type="Proteomes" id="UP000247973"/>
    </source>
</evidence>
<accession>A0A2V3PWL0</accession>
<reference evidence="3 4" key="1">
    <citation type="submission" date="2018-03" db="EMBL/GenBank/DDBJ databases">
        <title>Genomic Encyclopedia of Archaeal and Bacterial Type Strains, Phase II (KMG-II): from individual species to whole genera.</title>
        <authorList>
            <person name="Goeker M."/>
        </authorList>
    </citation>
    <scope>NUCLEOTIDE SEQUENCE [LARGE SCALE GENOMIC DNA]</scope>
    <source>
        <strain evidence="3 4">DSM 100214</strain>
    </source>
</reference>
<evidence type="ECO:0000256" key="2">
    <source>
        <dbReference type="SAM" id="SignalP"/>
    </source>
</evidence>
<keyword evidence="4" id="KW-1185">Reference proteome</keyword>
<evidence type="ECO:0000313" key="3">
    <source>
        <dbReference type="EMBL" id="PXV69241.1"/>
    </source>
</evidence>
<dbReference type="Proteomes" id="UP000247973">
    <property type="component" value="Unassembled WGS sequence"/>
</dbReference>
<feature type="coiled-coil region" evidence="1">
    <location>
        <begin position="86"/>
        <end position="113"/>
    </location>
</feature>
<dbReference type="InterPro" id="IPR011990">
    <property type="entry name" value="TPR-like_helical_dom_sf"/>
</dbReference>
<dbReference type="OrthoDB" id="1150971at2"/>
<sequence length="215" mass="24787">MKNLKISLLLFFALFSISLSAQSTDEVYTGGMENAIAKMDTARTVRSIKQVRNQFDRIARKYSDQWLPVYYVAYNDLEMVYLNPQSEDNLNLLAEAKEKLNQLEKLKDVNKSELSTLWGYYYSALIVTDPATNGAKYYNDVLSNYKQAIELNTDNPRPVFLLAFFEQNLPPFLQSGKDFCGELKKSELLYLKEKKLMSEIRWGKGLLATLLEKCQ</sequence>